<evidence type="ECO:0000259" key="1">
    <source>
        <dbReference type="PROSITE" id="PS51819"/>
    </source>
</evidence>
<dbReference type="EMBL" id="CP031165">
    <property type="protein sequence ID" value="AXV06322.1"/>
    <property type="molecule type" value="Genomic_DNA"/>
</dbReference>
<evidence type="ECO:0000313" key="2">
    <source>
        <dbReference type="EMBL" id="AXV06322.1"/>
    </source>
</evidence>
<dbReference type="InterPro" id="IPR029068">
    <property type="entry name" value="Glyas_Bleomycin-R_OHBP_Dase"/>
</dbReference>
<dbReference type="PROSITE" id="PS51819">
    <property type="entry name" value="VOC"/>
    <property type="match status" value="1"/>
</dbReference>
<dbReference type="GO" id="GO:0051213">
    <property type="term" value="F:dioxygenase activity"/>
    <property type="evidence" value="ECO:0007669"/>
    <property type="project" value="UniProtKB-KW"/>
</dbReference>
<dbReference type="SUPFAM" id="SSF54593">
    <property type="entry name" value="Glyoxalase/Bleomycin resistance protein/Dihydroxybiphenyl dioxygenase"/>
    <property type="match status" value="1"/>
</dbReference>
<dbReference type="KEGG" id="euz:DVS28_a1630"/>
<gene>
    <name evidence="2" type="ORF">DVS28_a1630</name>
</gene>
<dbReference type="Pfam" id="PF00903">
    <property type="entry name" value="Glyoxalase"/>
    <property type="match status" value="1"/>
</dbReference>
<accession>A0A346XVS5</accession>
<keyword evidence="2" id="KW-0560">Oxidoreductase</keyword>
<dbReference type="AlphaFoldDB" id="A0A346XVS5"/>
<feature type="domain" description="VOC" evidence="1">
    <location>
        <begin position="18"/>
        <end position="138"/>
    </location>
</feature>
<dbReference type="InterPro" id="IPR004360">
    <property type="entry name" value="Glyas_Fos-R_dOase_dom"/>
</dbReference>
<reference evidence="2 3" key="1">
    <citation type="submission" date="2018-09" db="EMBL/GenBank/DDBJ databases">
        <title>Complete genome sequence of Euzebya sp. DY32-46 isolated from seawater of Pacific Ocean.</title>
        <authorList>
            <person name="Xu L."/>
            <person name="Wu Y.-H."/>
            <person name="Xu X.-W."/>
        </authorList>
    </citation>
    <scope>NUCLEOTIDE SEQUENCE [LARGE SCALE GENOMIC DNA]</scope>
    <source>
        <strain evidence="2 3">DY32-46</strain>
    </source>
</reference>
<evidence type="ECO:0000313" key="3">
    <source>
        <dbReference type="Proteomes" id="UP000264006"/>
    </source>
</evidence>
<keyword evidence="3" id="KW-1185">Reference proteome</keyword>
<dbReference type="Proteomes" id="UP000264006">
    <property type="component" value="Chromosome"/>
</dbReference>
<name>A0A346XVS5_9ACTN</name>
<organism evidence="2 3">
    <name type="scientific">Euzebya pacifica</name>
    <dbReference type="NCBI Taxonomy" id="1608957"/>
    <lineage>
        <taxon>Bacteria</taxon>
        <taxon>Bacillati</taxon>
        <taxon>Actinomycetota</taxon>
        <taxon>Nitriliruptoria</taxon>
        <taxon>Euzebyales</taxon>
    </lineage>
</organism>
<protein>
    <submittedName>
        <fullName evidence="2">Glyoxalase/Bleomycin resistance protein/dioxygenase domain</fullName>
    </submittedName>
</protein>
<proteinExistence type="predicted"/>
<dbReference type="InterPro" id="IPR037523">
    <property type="entry name" value="VOC_core"/>
</dbReference>
<keyword evidence="2" id="KW-0223">Dioxygenase</keyword>
<sequence>MRGDHGNSTPEQGRPVRITESAVSLNVADEGASADFLRRHFGFREVMRQDGFVSLARDDAGFNVIYLRTGLSTFRPPETAGHCGGLLLVFVVDDIDAEYERIVAEGAPVAVPIETEPWGERFFSVFDPNGVTIQLVQWLETPLSSPT</sequence>
<dbReference type="Gene3D" id="3.10.180.10">
    <property type="entry name" value="2,3-Dihydroxybiphenyl 1,2-Dioxygenase, domain 1"/>
    <property type="match status" value="1"/>
</dbReference>